<reference evidence="2 3" key="1">
    <citation type="submission" date="2023-10" db="EMBL/GenBank/DDBJ databases">
        <title>Chromosome-scale genome assembly provides insights into flower coloration mechanisms of Canna indica.</title>
        <authorList>
            <person name="Li C."/>
        </authorList>
    </citation>
    <scope>NUCLEOTIDE SEQUENCE [LARGE SCALE GENOMIC DNA]</scope>
    <source>
        <tissue evidence="2">Flower</tissue>
    </source>
</reference>
<name>A0AAQ3JR97_9LILI</name>
<feature type="compositionally biased region" description="Low complexity" evidence="1">
    <location>
        <begin position="116"/>
        <end position="135"/>
    </location>
</feature>
<dbReference type="EMBL" id="CP136890">
    <property type="protein sequence ID" value="WOK93973.1"/>
    <property type="molecule type" value="Genomic_DNA"/>
</dbReference>
<feature type="compositionally biased region" description="Acidic residues" evidence="1">
    <location>
        <begin position="137"/>
        <end position="149"/>
    </location>
</feature>
<evidence type="ECO:0000313" key="2">
    <source>
        <dbReference type="EMBL" id="WOK93973.1"/>
    </source>
</evidence>
<proteinExistence type="predicted"/>
<protein>
    <submittedName>
        <fullName evidence="2">Uncharacterized protein</fullName>
    </submittedName>
</protein>
<dbReference type="AlphaFoldDB" id="A0AAQ3JR97"/>
<organism evidence="2 3">
    <name type="scientific">Canna indica</name>
    <name type="common">Indian-shot</name>
    <dbReference type="NCBI Taxonomy" id="4628"/>
    <lineage>
        <taxon>Eukaryota</taxon>
        <taxon>Viridiplantae</taxon>
        <taxon>Streptophyta</taxon>
        <taxon>Embryophyta</taxon>
        <taxon>Tracheophyta</taxon>
        <taxon>Spermatophyta</taxon>
        <taxon>Magnoliopsida</taxon>
        <taxon>Liliopsida</taxon>
        <taxon>Zingiberales</taxon>
        <taxon>Cannaceae</taxon>
        <taxon>Canna</taxon>
    </lineage>
</organism>
<keyword evidence="3" id="KW-1185">Reference proteome</keyword>
<feature type="region of interest" description="Disordered" evidence="1">
    <location>
        <begin position="64"/>
        <end position="149"/>
    </location>
</feature>
<sequence>MESRRGRGDTILFWFDRWALKTRLSDYFPQLFEVCQKKYGSISDFSSNNEIGWHFSWRVKDKDDGKLTSTDSPTHLVHPPRAWTGKNDPETMVEEDERADSFDSPPSIENRRRNTCRNNSVSSRSSSLQSTSRSVSDAEEDVEEKGVLDDWEEIADALSEDHRGGDDRNRHRRRYCDRALASVEPASSPAIRSDATRARRTIKQERVLSSRRAWRLENSSHPPLLNVPKKCSCPLIKCRPTFRKSSETSYALFKTIYLPFFWDFQQIQQVEHQMTSNTNMLKETTERNGLV</sequence>
<dbReference type="Proteomes" id="UP001327560">
    <property type="component" value="Chromosome 1"/>
</dbReference>
<evidence type="ECO:0000256" key="1">
    <source>
        <dbReference type="SAM" id="MobiDB-lite"/>
    </source>
</evidence>
<evidence type="ECO:0000313" key="3">
    <source>
        <dbReference type="Proteomes" id="UP001327560"/>
    </source>
</evidence>
<accession>A0AAQ3JR97</accession>
<gene>
    <name evidence="2" type="ORF">Cni_G02674</name>
</gene>